<dbReference type="Gene3D" id="3.40.50.720">
    <property type="entry name" value="NAD(P)-binding Rossmann-like Domain"/>
    <property type="match status" value="1"/>
</dbReference>
<dbReference type="Proteomes" id="UP000241769">
    <property type="component" value="Unassembled WGS sequence"/>
</dbReference>
<name>A0A2P6NQS2_9EUKA</name>
<comment type="caution">
    <text evidence="3">The sequence shown here is derived from an EMBL/GenBank/DDBJ whole genome shotgun (WGS) entry which is preliminary data.</text>
</comment>
<keyword evidence="4" id="KW-1185">Reference proteome</keyword>
<protein>
    <submittedName>
        <fullName evidence="3">NAD-dependent epimerase/dehydratase</fullName>
    </submittedName>
</protein>
<accession>A0A2P6NQS2</accession>
<proteinExistence type="predicted"/>
<dbReference type="SUPFAM" id="SSF51735">
    <property type="entry name" value="NAD(P)-binding Rossmann-fold domains"/>
    <property type="match status" value="1"/>
</dbReference>
<feature type="domain" description="NAD-dependent epimerase/dehydratase" evidence="2">
    <location>
        <begin position="132"/>
        <end position="348"/>
    </location>
</feature>
<dbReference type="EMBL" id="MDYQ01000032">
    <property type="protein sequence ID" value="PRP86316.1"/>
    <property type="molecule type" value="Genomic_DNA"/>
</dbReference>
<evidence type="ECO:0000256" key="1">
    <source>
        <dbReference type="SAM" id="Phobius"/>
    </source>
</evidence>
<dbReference type="InParanoid" id="A0A2P6NQS2"/>
<organism evidence="3 4">
    <name type="scientific">Planoprotostelium fungivorum</name>
    <dbReference type="NCBI Taxonomy" id="1890364"/>
    <lineage>
        <taxon>Eukaryota</taxon>
        <taxon>Amoebozoa</taxon>
        <taxon>Evosea</taxon>
        <taxon>Variosea</taxon>
        <taxon>Cavosteliida</taxon>
        <taxon>Cavosteliaceae</taxon>
        <taxon>Planoprotostelium</taxon>
    </lineage>
</organism>
<dbReference type="STRING" id="1890364.A0A2P6NQS2"/>
<dbReference type="AlphaFoldDB" id="A0A2P6NQS2"/>
<dbReference type="GO" id="GO:0005737">
    <property type="term" value="C:cytoplasm"/>
    <property type="evidence" value="ECO:0007669"/>
    <property type="project" value="TreeGrafter"/>
</dbReference>
<keyword evidence="1" id="KW-0472">Membrane</keyword>
<sequence>MPLRGTTCLSLVKHRRFRAIGIPSCVGDCLGSDSGSNLSWKSDSLLSCRPWVRTPNRVGFFLLFSLKLSLILFICDTIAFPPQDKIRVPITEDPWELRSAPRTLSARIVSPSPLFTSNHHNQQHPLITIMLVFVTGASGFVGSQVVRRLLEKGHSVLALARSDVSAQKLEAQGIQVHRGNIEEPESLRSAVERADGVIHCAFNHENMATRFAQSAAEDLAATKFIGELLKGSNKPFIITHGLLVAKSGIELLETDAGESTGFAAIRAPSDRVMEELAHQCVRSMVVRLPPSVHGEGDKGFVPALIGIAKQKGVAAYVGDGSSHWAGVNVKDAAAAYVAALEKAPAGSRIHVVNSFTSMKEMAELIGRKTGLPVASIPSEKAGEHFGFFGHLVQIDLNISTTLTKKWTQWEPENGTLLEDMEKFYF</sequence>
<gene>
    <name evidence="3" type="ORF">PROFUN_05457</name>
</gene>
<evidence type="ECO:0000259" key="2">
    <source>
        <dbReference type="Pfam" id="PF01370"/>
    </source>
</evidence>
<dbReference type="InterPro" id="IPR001509">
    <property type="entry name" value="Epimerase_deHydtase"/>
</dbReference>
<reference evidence="3 4" key="1">
    <citation type="journal article" date="2018" name="Genome Biol. Evol.">
        <title>Multiple Roots of Fruiting Body Formation in Amoebozoa.</title>
        <authorList>
            <person name="Hillmann F."/>
            <person name="Forbes G."/>
            <person name="Novohradska S."/>
            <person name="Ferling I."/>
            <person name="Riege K."/>
            <person name="Groth M."/>
            <person name="Westermann M."/>
            <person name="Marz M."/>
            <person name="Spaller T."/>
            <person name="Winckler T."/>
            <person name="Schaap P."/>
            <person name="Glockner G."/>
        </authorList>
    </citation>
    <scope>NUCLEOTIDE SEQUENCE [LARGE SCALE GENOMIC DNA]</scope>
    <source>
        <strain evidence="3 4">Jena</strain>
    </source>
</reference>
<feature type="transmembrane region" description="Helical" evidence="1">
    <location>
        <begin position="58"/>
        <end position="80"/>
    </location>
</feature>
<dbReference type="InterPro" id="IPR051783">
    <property type="entry name" value="NAD(P)-dependent_oxidoreduct"/>
</dbReference>
<dbReference type="CDD" id="cd05262">
    <property type="entry name" value="SDR_a7"/>
    <property type="match status" value="1"/>
</dbReference>
<dbReference type="PANTHER" id="PTHR48079">
    <property type="entry name" value="PROTEIN YEEZ"/>
    <property type="match status" value="1"/>
</dbReference>
<dbReference type="OrthoDB" id="10262413at2759"/>
<dbReference type="GO" id="GO:0004029">
    <property type="term" value="F:aldehyde dehydrogenase (NAD+) activity"/>
    <property type="evidence" value="ECO:0007669"/>
    <property type="project" value="TreeGrafter"/>
</dbReference>
<evidence type="ECO:0000313" key="3">
    <source>
        <dbReference type="EMBL" id="PRP86316.1"/>
    </source>
</evidence>
<keyword evidence="1" id="KW-1133">Transmembrane helix</keyword>
<keyword evidence="1" id="KW-0812">Transmembrane</keyword>
<evidence type="ECO:0000313" key="4">
    <source>
        <dbReference type="Proteomes" id="UP000241769"/>
    </source>
</evidence>
<dbReference type="PANTHER" id="PTHR48079:SF9">
    <property type="entry name" value="PUTATIVE-RELATED"/>
    <property type="match status" value="1"/>
</dbReference>
<dbReference type="InterPro" id="IPR036291">
    <property type="entry name" value="NAD(P)-bd_dom_sf"/>
</dbReference>
<dbReference type="Pfam" id="PF01370">
    <property type="entry name" value="Epimerase"/>
    <property type="match status" value="1"/>
</dbReference>